<dbReference type="Proteomes" id="UP000826195">
    <property type="component" value="Unassembled WGS sequence"/>
</dbReference>
<evidence type="ECO:0000313" key="2">
    <source>
        <dbReference type="EMBL" id="KAH0561843.1"/>
    </source>
</evidence>
<protein>
    <submittedName>
        <fullName evidence="2">Uncharacterized protein</fullName>
    </submittedName>
</protein>
<comment type="caution">
    <text evidence="2">The sequence shown here is derived from an EMBL/GenBank/DDBJ whole genome shotgun (WGS) entry which is preliminary data.</text>
</comment>
<accession>A0AAV7IYQ8</accession>
<feature type="transmembrane region" description="Helical" evidence="1">
    <location>
        <begin position="80"/>
        <end position="100"/>
    </location>
</feature>
<feature type="transmembrane region" description="Helical" evidence="1">
    <location>
        <begin position="55"/>
        <end position="74"/>
    </location>
</feature>
<keyword evidence="1" id="KW-0472">Membrane</keyword>
<evidence type="ECO:0000313" key="3">
    <source>
        <dbReference type="Proteomes" id="UP000826195"/>
    </source>
</evidence>
<dbReference type="EMBL" id="JAHXZJ010000374">
    <property type="protein sequence ID" value="KAH0561843.1"/>
    <property type="molecule type" value="Genomic_DNA"/>
</dbReference>
<sequence length="102" mass="11031">MFARRVMTSVGAHVPLLPRIYELAGIHPDVGSTRPISTSKVVILAVAGRIYSSGLIVQLGMAMGWLIVCFFTVFTPLLSLLSVKGVFAIPLTFGFCLSRFDS</sequence>
<reference evidence="2 3" key="1">
    <citation type="journal article" date="2021" name="J. Hered.">
        <title>A chromosome-level genome assembly of the parasitoid wasp, Cotesia glomerata (Hymenoptera: Braconidae).</title>
        <authorList>
            <person name="Pinto B.J."/>
            <person name="Weis J.J."/>
            <person name="Gamble T."/>
            <person name="Ode P.J."/>
            <person name="Paul R."/>
            <person name="Zaspel J.M."/>
        </authorList>
    </citation>
    <scope>NUCLEOTIDE SEQUENCE [LARGE SCALE GENOMIC DNA]</scope>
    <source>
        <strain evidence="2">CgM1</strain>
    </source>
</reference>
<keyword evidence="1" id="KW-1133">Transmembrane helix</keyword>
<keyword evidence="3" id="KW-1185">Reference proteome</keyword>
<organism evidence="2 3">
    <name type="scientific">Cotesia glomerata</name>
    <name type="common">Lepidopteran parasitic wasp</name>
    <name type="synonym">Apanteles glomeratus</name>
    <dbReference type="NCBI Taxonomy" id="32391"/>
    <lineage>
        <taxon>Eukaryota</taxon>
        <taxon>Metazoa</taxon>
        <taxon>Ecdysozoa</taxon>
        <taxon>Arthropoda</taxon>
        <taxon>Hexapoda</taxon>
        <taxon>Insecta</taxon>
        <taxon>Pterygota</taxon>
        <taxon>Neoptera</taxon>
        <taxon>Endopterygota</taxon>
        <taxon>Hymenoptera</taxon>
        <taxon>Apocrita</taxon>
        <taxon>Ichneumonoidea</taxon>
        <taxon>Braconidae</taxon>
        <taxon>Microgastrinae</taxon>
        <taxon>Cotesia</taxon>
    </lineage>
</organism>
<evidence type="ECO:0000256" key="1">
    <source>
        <dbReference type="SAM" id="Phobius"/>
    </source>
</evidence>
<keyword evidence="1" id="KW-0812">Transmembrane</keyword>
<gene>
    <name evidence="2" type="ORF">KQX54_019779</name>
</gene>
<proteinExistence type="predicted"/>
<name>A0AAV7IYQ8_COTGL</name>
<dbReference type="AlphaFoldDB" id="A0AAV7IYQ8"/>